<organism evidence="4 5">
    <name type="scientific">candidate division WWE3 bacterium</name>
    <dbReference type="NCBI Taxonomy" id="2053526"/>
    <lineage>
        <taxon>Bacteria</taxon>
        <taxon>Katanobacteria</taxon>
    </lineage>
</organism>
<reference evidence="4" key="2">
    <citation type="journal article" date="2021" name="Microbiome">
        <title>Successional dynamics and alternative stable states in a saline activated sludge microbial community over 9 years.</title>
        <authorList>
            <person name="Wang Y."/>
            <person name="Ye J."/>
            <person name="Ju F."/>
            <person name="Liu L."/>
            <person name="Boyd J.A."/>
            <person name="Deng Y."/>
            <person name="Parks D.H."/>
            <person name="Jiang X."/>
            <person name="Yin X."/>
            <person name="Woodcroft B.J."/>
            <person name="Tyson G.W."/>
            <person name="Hugenholtz P."/>
            <person name="Polz M.F."/>
            <person name="Zhang T."/>
        </authorList>
    </citation>
    <scope>NUCLEOTIDE SEQUENCE</scope>
    <source>
        <strain evidence="4">HKST-UBA01</strain>
    </source>
</reference>
<dbReference type="EMBL" id="JAGQKX010000009">
    <property type="protein sequence ID" value="MCA9389900.1"/>
    <property type="molecule type" value="Genomic_DNA"/>
</dbReference>
<dbReference type="InterPro" id="IPR029001">
    <property type="entry name" value="ITPase-like_fam"/>
</dbReference>
<dbReference type="GO" id="GO:0003938">
    <property type="term" value="F:IMP dehydrogenase activity"/>
    <property type="evidence" value="ECO:0007669"/>
    <property type="project" value="UniProtKB-EC"/>
</dbReference>
<dbReference type="Gene3D" id="3.90.950.10">
    <property type="match status" value="1"/>
</dbReference>
<evidence type="ECO:0000313" key="5">
    <source>
        <dbReference type="Proteomes" id="UP000701698"/>
    </source>
</evidence>
<sequence>MPRINNDQQPNVINCIQSVEEKRSNILEIATTNKNKLAEFQRIFSEYTVVGVKLSVDEIQSLDPYEVVREKAKVAWQQNGCNPVLVEDTSLEIRGLADRPGVYVNDFFSEVEIRRLAAEKWLKDADRRAVARVLLAIYDGVEAHIFEGTVDGSISEDLRGTNGFGWDDFFIPAGQPNSESKTFAEMTDDEKDTYSMRNKAAHAFRNSNLKLAELVYELPEPLDSEMLRVQTGSLGDSGAVDFAFRLEGIEDNNTPNANFEATAYTPIIKEQNDFYRRYVLTRDSASLGVVVTDVDRAKSLTYQNGEPRIWQMGPQRRRLALAQRAEYWLRNIQPDVLTTLEKLENGTATIPQRSNRKSVTVEHMLKMIDEVPLEAHALKELGYKKLSSTQKVSRTTGAQFGLFNKIGKHYRSFLGIGSMPAISGWRDVIVTSIVGNMPVFISRNNIFAENESLRISLVSQVQKVIDSLAVDDIHKQRLRQNIGVAIGASDVSLEIERVNKFVKQGVKMFRIYTINSDPRVIEVASGLRREFGDEIEIFAGQIADKKQAKRLIDEARVDGLIFGHGGGRQCTSAVNGMAITTLEEIYAVVTDSYFNDVSVIAEGGVGKNIGPLLILGVDAVLYSQQLARGTIECGGVFLQDREGDFGQPYHGSASAPTMIIEAANERLKDARLTKSGRTKVPEGKPGFLKYTEKANSMTFWIDEFRHHLARTLADIGVKDIAEMRTFLSENDEELLRVVSSGAASIAQAYGAS</sequence>
<dbReference type="PANTHER" id="PTHR11067">
    <property type="entry name" value="INOSINE TRIPHOSPHATE PYROPHOSPHATASE/HAM1 PROTEIN"/>
    <property type="match status" value="1"/>
</dbReference>
<dbReference type="SUPFAM" id="SSF51412">
    <property type="entry name" value="Inosine monophosphate dehydrogenase (IMPDH)"/>
    <property type="match status" value="1"/>
</dbReference>
<dbReference type="PANTHER" id="PTHR11067:SF9">
    <property type="entry name" value="INOSINE TRIPHOSPHATE PYROPHOSPHATASE"/>
    <property type="match status" value="1"/>
</dbReference>
<gene>
    <name evidence="4" type="ORF">KC571_00695</name>
</gene>
<dbReference type="SMART" id="SM01240">
    <property type="entry name" value="IMPDH"/>
    <property type="match status" value="1"/>
</dbReference>
<feature type="domain" description="IMP dehydrogenase/GMP reductase" evidence="3">
    <location>
        <begin position="460"/>
        <end position="738"/>
    </location>
</feature>
<dbReference type="Pfam" id="PF00478">
    <property type="entry name" value="IMPDH"/>
    <property type="match status" value="1"/>
</dbReference>
<comment type="similarity">
    <text evidence="1">Belongs to the HAM1 NTPase family.</text>
</comment>
<keyword evidence="4" id="KW-0560">Oxidoreductase</keyword>
<dbReference type="InterPro" id="IPR002637">
    <property type="entry name" value="RdgB/HAM1"/>
</dbReference>
<dbReference type="Proteomes" id="UP000701698">
    <property type="component" value="Unassembled WGS sequence"/>
</dbReference>
<dbReference type="EC" id="1.1.1.205" evidence="4"/>
<evidence type="ECO:0000256" key="1">
    <source>
        <dbReference type="ARBA" id="ARBA00008023"/>
    </source>
</evidence>
<dbReference type="InterPro" id="IPR001093">
    <property type="entry name" value="IMP_DH_GMPRt"/>
</dbReference>
<protein>
    <submittedName>
        <fullName evidence="4">IMP dehydrogenase</fullName>
        <ecNumber evidence="4">1.1.1.205</ecNumber>
    </submittedName>
</protein>
<comment type="caution">
    <text evidence="4">The sequence shown here is derived from an EMBL/GenBank/DDBJ whole genome shotgun (WGS) entry which is preliminary data.</text>
</comment>
<dbReference type="InterPro" id="IPR013785">
    <property type="entry name" value="Aldolase_TIM"/>
</dbReference>
<dbReference type="GO" id="GO:0047429">
    <property type="term" value="F:nucleoside triphosphate diphosphatase activity"/>
    <property type="evidence" value="ECO:0007669"/>
    <property type="project" value="InterPro"/>
</dbReference>
<reference evidence="4" key="1">
    <citation type="submission" date="2020-04" db="EMBL/GenBank/DDBJ databases">
        <authorList>
            <person name="Zhang T."/>
        </authorList>
    </citation>
    <scope>NUCLEOTIDE SEQUENCE</scope>
    <source>
        <strain evidence="4">HKST-UBA01</strain>
    </source>
</reference>
<accession>A0A955LG06</accession>
<dbReference type="GO" id="GO:0005737">
    <property type="term" value="C:cytoplasm"/>
    <property type="evidence" value="ECO:0007669"/>
    <property type="project" value="TreeGrafter"/>
</dbReference>
<dbReference type="GO" id="GO:0009143">
    <property type="term" value="P:nucleoside triphosphate catabolic process"/>
    <property type="evidence" value="ECO:0007669"/>
    <property type="project" value="InterPro"/>
</dbReference>
<dbReference type="CDD" id="cd00515">
    <property type="entry name" value="HAM1"/>
    <property type="match status" value="1"/>
</dbReference>
<proteinExistence type="inferred from homology"/>
<dbReference type="Gene3D" id="3.20.20.70">
    <property type="entry name" value="Aldolase class I"/>
    <property type="match status" value="1"/>
</dbReference>
<keyword evidence="2" id="KW-0378">Hydrolase</keyword>
<evidence type="ECO:0000256" key="2">
    <source>
        <dbReference type="ARBA" id="ARBA00022801"/>
    </source>
</evidence>
<dbReference type="SUPFAM" id="SSF52972">
    <property type="entry name" value="ITPase-like"/>
    <property type="match status" value="1"/>
</dbReference>
<evidence type="ECO:0000259" key="3">
    <source>
        <dbReference type="Pfam" id="PF00478"/>
    </source>
</evidence>
<dbReference type="AlphaFoldDB" id="A0A955LG06"/>
<name>A0A955LG06_UNCKA</name>
<dbReference type="Pfam" id="PF01725">
    <property type="entry name" value="Ham1p_like"/>
    <property type="match status" value="1"/>
</dbReference>
<evidence type="ECO:0000313" key="4">
    <source>
        <dbReference type="EMBL" id="MCA9389900.1"/>
    </source>
</evidence>